<keyword evidence="11" id="KW-1185">Reference proteome</keyword>
<feature type="compositionally biased region" description="Acidic residues" evidence="9">
    <location>
        <begin position="113"/>
        <end position="123"/>
    </location>
</feature>
<proteinExistence type="inferred from homology"/>
<evidence type="ECO:0000256" key="3">
    <source>
        <dbReference type="ARBA" id="ARBA00021438"/>
    </source>
</evidence>
<reference evidence="10 11" key="1">
    <citation type="submission" date="2014-12" db="EMBL/GenBank/DDBJ databases">
        <authorList>
            <person name="Neuveglise Cecile"/>
        </authorList>
    </citation>
    <scope>NUCLEOTIDE SEQUENCE [LARGE SCALE GENOMIC DNA]</scope>
    <source>
        <strain evidence="10 11">CBS 12615</strain>
    </source>
</reference>
<gene>
    <name evidence="10" type="ORF">LALA0_S04e01332g</name>
</gene>
<dbReference type="InterPro" id="IPR038664">
    <property type="entry name" value="Gar1/Naf1_Cbf5-bd_sf"/>
</dbReference>
<evidence type="ECO:0000313" key="10">
    <source>
        <dbReference type="EMBL" id="CEP61815.1"/>
    </source>
</evidence>
<dbReference type="GO" id="GO:0005654">
    <property type="term" value="C:nucleoplasm"/>
    <property type="evidence" value="ECO:0007669"/>
    <property type="project" value="EnsemblFungi"/>
</dbReference>
<keyword evidence="6" id="KW-0597">Phosphoprotein</keyword>
<keyword evidence="7" id="KW-0694">RNA-binding</keyword>
<dbReference type="GO" id="GO:0006364">
    <property type="term" value="P:rRNA processing"/>
    <property type="evidence" value="ECO:0007669"/>
    <property type="project" value="UniProtKB-KW"/>
</dbReference>
<feature type="region of interest" description="Disordered" evidence="9">
    <location>
        <begin position="1"/>
        <end position="137"/>
    </location>
</feature>
<sequence length="533" mass="60089">MSLNPFDEALENPDFKIPRANDDIDVADISSDENEQAGFNDEPHTSEQTQSTLNAETSSTAASEPSKNDEYHRVKKDSPESSNDSPDEESSDESEDGSSDESSSESSGKEVPVIDDDGEDEDSAPQGPITSKNELAEEPVFEIPENFELGPNASIHEIGFIKSAFDRNIIIKSCSSAEQRVLKENSLLCLQDRRILGPLCEVFGPLQAPFYRVTFPQSKAELYEEFSLLKGQKVFYVAPEAHWHDTFELKRMRGTDASNGFDEELPEEEQEFSDDEKEAMHKRNKKQSKKQRVDGADGATNSKSANIKSSSRQKFKSDGVVPEKGGGLTTSSYRPRSARHNEPQVPEGRSNQSQKTSQYQQPHQFYQQREREHSPQEAHSFHPRPQAHAPYVQQQSYNHPVQEYQRHSEHQYPTQGYASQYSHPPLPSSSTLPYSQTFVGANYSGQYQTQPFGSYAPQQQLNPGYSPANVAYNQQYAQSQPASQPGLPQPQMMSPQGFAQPQSQNMQQVWQLQQILMDQQKQHQNNQHQNNQH</sequence>
<evidence type="ECO:0000256" key="2">
    <source>
        <dbReference type="ARBA" id="ARBA00009801"/>
    </source>
</evidence>
<feature type="compositionally biased region" description="Acidic residues" evidence="9">
    <location>
        <begin position="23"/>
        <end position="35"/>
    </location>
</feature>
<feature type="compositionally biased region" description="Low complexity" evidence="9">
    <location>
        <begin position="55"/>
        <end position="64"/>
    </location>
</feature>
<evidence type="ECO:0000256" key="4">
    <source>
        <dbReference type="ARBA" id="ARBA00022517"/>
    </source>
</evidence>
<dbReference type="SUPFAM" id="SSF50447">
    <property type="entry name" value="Translation proteins"/>
    <property type="match status" value="1"/>
</dbReference>
<dbReference type="GO" id="GO:0005732">
    <property type="term" value="C:sno(s)RNA-containing ribonucleoprotein complex"/>
    <property type="evidence" value="ECO:0007669"/>
    <property type="project" value="InterPro"/>
</dbReference>
<evidence type="ECO:0000256" key="7">
    <source>
        <dbReference type="ARBA" id="ARBA00022884"/>
    </source>
</evidence>
<dbReference type="InterPro" id="IPR040309">
    <property type="entry name" value="Naf1"/>
</dbReference>
<comment type="subcellular location">
    <subcellularLocation>
        <location evidence="1">Nucleus</location>
    </subcellularLocation>
</comment>
<keyword evidence="5" id="KW-0698">rRNA processing</keyword>
<dbReference type="Proteomes" id="UP000054304">
    <property type="component" value="Unassembled WGS sequence"/>
</dbReference>
<dbReference type="STRING" id="1245769.A0A0C7MW54"/>
<dbReference type="PANTHER" id="PTHR31633:SF1">
    <property type="entry name" value="H_ACA RIBONUCLEOPROTEIN COMPLEX NON-CORE SUBUNIT NAF1"/>
    <property type="match status" value="1"/>
</dbReference>
<feature type="compositionally biased region" description="Basic and acidic residues" evidence="9">
    <location>
        <begin position="13"/>
        <end position="22"/>
    </location>
</feature>
<dbReference type="EMBL" id="LN736363">
    <property type="protein sequence ID" value="CEP61815.1"/>
    <property type="molecule type" value="Genomic_DNA"/>
</dbReference>
<dbReference type="InterPro" id="IPR009000">
    <property type="entry name" value="Transl_B-barrel_sf"/>
</dbReference>
<feature type="compositionally biased region" description="Polar residues" evidence="9">
    <location>
        <begin position="299"/>
        <end position="312"/>
    </location>
</feature>
<accession>A0A0C7MW54</accession>
<feature type="compositionally biased region" description="Basic residues" evidence="9">
    <location>
        <begin position="280"/>
        <end position="290"/>
    </location>
</feature>
<dbReference type="Pfam" id="PF04410">
    <property type="entry name" value="Gar1"/>
    <property type="match status" value="1"/>
</dbReference>
<keyword evidence="8" id="KW-0539">Nucleus</keyword>
<name>A0A0C7MW54_9SACH</name>
<feature type="region of interest" description="Disordered" evidence="9">
    <location>
        <begin position="258"/>
        <end position="384"/>
    </location>
</feature>
<dbReference type="GeneID" id="34685257"/>
<organism evidence="10 11">
    <name type="scientific">Lachancea lanzarotensis</name>
    <dbReference type="NCBI Taxonomy" id="1245769"/>
    <lineage>
        <taxon>Eukaryota</taxon>
        <taxon>Fungi</taxon>
        <taxon>Dikarya</taxon>
        <taxon>Ascomycota</taxon>
        <taxon>Saccharomycotina</taxon>
        <taxon>Saccharomycetes</taxon>
        <taxon>Saccharomycetales</taxon>
        <taxon>Saccharomycetaceae</taxon>
        <taxon>Lachancea</taxon>
    </lineage>
</organism>
<dbReference type="AlphaFoldDB" id="A0A0C7MW54"/>
<dbReference type="GO" id="GO:0003723">
    <property type="term" value="F:RNA binding"/>
    <property type="evidence" value="ECO:0007669"/>
    <property type="project" value="UniProtKB-KW"/>
</dbReference>
<feature type="compositionally biased region" description="Acidic residues" evidence="9">
    <location>
        <begin position="85"/>
        <end position="103"/>
    </location>
</feature>
<evidence type="ECO:0000256" key="6">
    <source>
        <dbReference type="ARBA" id="ARBA00022553"/>
    </source>
</evidence>
<feature type="compositionally biased region" description="Low complexity" evidence="9">
    <location>
        <begin position="358"/>
        <end position="367"/>
    </location>
</feature>
<dbReference type="HOGENOM" id="CLU_025072_1_0_1"/>
<feature type="region of interest" description="Disordered" evidence="9">
    <location>
        <begin position="401"/>
        <end position="433"/>
    </location>
</feature>
<evidence type="ECO:0000313" key="11">
    <source>
        <dbReference type="Proteomes" id="UP000054304"/>
    </source>
</evidence>
<evidence type="ECO:0000256" key="9">
    <source>
        <dbReference type="SAM" id="MobiDB-lite"/>
    </source>
</evidence>
<evidence type="ECO:0000256" key="1">
    <source>
        <dbReference type="ARBA" id="ARBA00004123"/>
    </source>
</evidence>
<feature type="compositionally biased region" description="Acidic residues" evidence="9">
    <location>
        <begin position="261"/>
        <end position="277"/>
    </location>
</feature>
<dbReference type="PANTHER" id="PTHR31633">
    <property type="entry name" value="H/ACA RIBONUCLEOPROTEIN COMPLEX NON-CORE SUBUNIT NAF1"/>
    <property type="match status" value="1"/>
</dbReference>
<dbReference type="OrthoDB" id="21550at2759"/>
<protein>
    <recommendedName>
        <fullName evidence="3">H/ACA ribonucleoprotein complex non-core subunit NAF1</fullName>
    </recommendedName>
</protein>
<dbReference type="GO" id="GO:0000493">
    <property type="term" value="P:box H/ACA snoRNP assembly"/>
    <property type="evidence" value="ECO:0007669"/>
    <property type="project" value="EnsemblFungi"/>
</dbReference>
<feature type="compositionally biased region" description="Polar residues" evidence="9">
    <location>
        <begin position="411"/>
        <end position="420"/>
    </location>
</feature>
<feature type="compositionally biased region" description="Polar residues" evidence="9">
    <location>
        <begin position="491"/>
        <end position="501"/>
    </location>
</feature>
<dbReference type="GO" id="GO:0001522">
    <property type="term" value="P:pseudouridine synthesis"/>
    <property type="evidence" value="ECO:0007669"/>
    <property type="project" value="InterPro"/>
</dbReference>
<evidence type="ECO:0000256" key="5">
    <source>
        <dbReference type="ARBA" id="ARBA00022552"/>
    </source>
</evidence>
<feature type="compositionally biased region" description="Basic and acidic residues" evidence="9">
    <location>
        <begin position="66"/>
        <end position="79"/>
    </location>
</feature>
<feature type="region of interest" description="Disordered" evidence="9">
    <location>
        <begin position="477"/>
        <end position="505"/>
    </location>
</feature>
<keyword evidence="4" id="KW-0690">Ribosome biogenesis</keyword>
<comment type="similarity">
    <text evidence="2">Belongs to the NAF1 family.</text>
</comment>
<dbReference type="InterPro" id="IPR007504">
    <property type="entry name" value="H/ACA_rnp_Gar1/Naf1"/>
</dbReference>
<feature type="compositionally biased region" description="Basic and acidic residues" evidence="9">
    <location>
        <begin position="368"/>
        <end position="380"/>
    </location>
</feature>
<dbReference type="RefSeq" id="XP_022628047.1">
    <property type="nucleotide sequence ID" value="XM_022772597.1"/>
</dbReference>
<dbReference type="Gene3D" id="2.40.10.230">
    <property type="entry name" value="Probable tRNA pseudouridine synthase domain"/>
    <property type="match status" value="1"/>
</dbReference>
<evidence type="ECO:0000256" key="8">
    <source>
        <dbReference type="ARBA" id="ARBA00023242"/>
    </source>
</evidence>